<evidence type="ECO:0000259" key="1">
    <source>
        <dbReference type="Pfam" id="PF01370"/>
    </source>
</evidence>
<organism evidence="2 3">
    <name type="scientific">Rhodococcus olei</name>
    <dbReference type="NCBI Taxonomy" id="2161675"/>
    <lineage>
        <taxon>Bacteria</taxon>
        <taxon>Bacillati</taxon>
        <taxon>Actinomycetota</taxon>
        <taxon>Actinomycetes</taxon>
        <taxon>Mycobacteriales</taxon>
        <taxon>Nocardiaceae</taxon>
        <taxon>Rhodococcus</taxon>
    </lineage>
</organism>
<dbReference type="InterPro" id="IPR001509">
    <property type="entry name" value="Epimerase_deHydtase"/>
</dbReference>
<dbReference type="EMBL" id="BAABFB010000059">
    <property type="protein sequence ID" value="GAA4485036.1"/>
    <property type="molecule type" value="Genomic_DNA"/>
</dbReference>
<dbReference type="PANTHER" id="PTHR48079:SF6">
    <property type="entry name" value="NAD(P)-BINDING DOMAIN-CONTAINING PROTEIN-RELATED"/>
    <property type="match status" value="1"/>
</dbReference>
<evidence type="ECO:0000313" key="3">
    <source>
        <dbReference type="Proteomes" id="UP001501183"/>
    </source>
</evidence>
<sequence>MSTLHVVTGAGPVGWTVATRLAERGDTVRLVTRSGSGPDHPAIERLRVDVAVAGALDDVLTGAAAVFHCTHGSAYAAAAWRRELPSTEAAVLDSAGRAGAVVVFPESLYSYGPVDGPITEDTPRNATTGKLGVRTDLLRARERSATATVSVAASDFFGPHVLMAHGGERMISTLLAGRKVRVMGALDVPHSFTYVPDLAAAMIAAADDRSLWNTVLHAPTGPAVTQRQLVRAFADAAGIADPAVGVLPGWALRTIGRVHAPTRELAETLYQFERPFVLDSTRSERLLGLAPTPLPEAAAATVAWWRERRATATAVGSGGGHH</sequence>
<dbReference type="SUPFAM" id="SSF51735">
    <property type="entry name" value="NAD(P)-binding Rossmann-fold domains"/>
    <property type="match status" value="1"/>
</dbReference>
<dbReference type="InterPro" id="IPR036291">
    <property type="entry name" value="NAD(P)-bd_dom_sf"/>
</dbReference>
<keyword evidence="3" id="KW-1185">Reference proteome</keyword>
<evidence type="ECO:0000313" key="2">
    <source>
        <dbReference type="EMBL" id="GAA4485036.1"/>
    </source>
</evidence>
<dbReference type="Pfam" id="PF01370">
    <property type="entry name" value="Epimerase"/>
    <property type="match status" value="1"/>
</dbReference>
<comment type="caution">
    <text evidence="2">The sequence shown here is derived from an EMBL/GenBank/DDBJ whole genome shotgun (WGS) entry which is preliminary data.</text>
</comment>
<name>A0ABP8PE05_9NOCA</name>
<dbReference type="PANTHER" id="PTHR48079">
    <property type="entry name" value="PROTEIN YEEZ"/>
    <property type="match status" value="1"/>
</dbReference>
<dbReference type="RefSeq" id="WP_345348920.1">
    <property type="nucleotide sequence ID" value="NZ_BAABFB010000059.1"/>
</dbReference>
<feature type="domain" description="NAD-dependent epimerase/dehydratase" evidence="1">
    <location>
        <begin position="6"/>
        <end position="208"/>
    </location>
</feature>
<dbReference type="Proteomes" id="UP001501183">
    <property type="component" value="Unassembled WGS sequence"/>
</dbReference>
<gene>
    <name evidence="2" type="ORF">GCM10023094_39370</name>
</gene>
<protein>
    <submittedName>
        <fullName evidence="2">NAD-dependent epimerase/dehydratase family protein</fullName>
    </submittedName>
</protein>
<dbReference type="InterPro" id="IPR051783">
    <property type="entry name" value="NAD(P)-dependent_oxidoreduct"/>
</dbReference>
<dbReference type="Gene3D" id="3.40.50.720">
    <property type="entry name" value="NAD(P)-binding Rossmann-like Domain"/>
    <property type="match status" value="1"/>
</dbReference>
<reference evidence="3" key="1">
    <citation type="journal article" date="2019" name="Int. J. Syst. Evol. Microbiol.">
        <title>The Global Catalogue of Microorganisms (GCM) 10K type strain sequencing project: providing services to taxonomists for standard genome sequencing and annotation.</title>
        <authorList>
            <consortium name="The Broad Institute Genomics Platform"/>
            <consortium name="The Broad Institute Genome Sequencing Center for Infectious Disease"/>
            <person name="Wu L."/>
            <person name="Ma J."/>
        </authorList>
    </citation>
    <scope>NUCLEOTIDE SEQUENCE [LARGE SCALE GENOMIC DNA]</scope>
    <source>
        <strain evidence="3">JCM 32206</strain>
    </source>
</reference>
<accession>A0ABP8PE05</accession>
<proteinExistence type="predicted"/>